<protein>
    <submittedName>
        <fullName evidence="2">Uncharacterized protein</fullName>
    </submittedName>
</protein>
<name>A0A9P1BJ78_9DINO</name>
<feature type="region of interest" description="Disordered" evidence="1">
    <location>
        <begin position="154"/>
        <end position="198"/>
    </location>
</feature>
<dbReference type="EMBL" id="CAMXCT020000077">
    <property type="protein sequence ID" value="CAL1126838.1"/>
    <property type="molecule type" value="Genomic_DNA"/>
</dbReference>
<reference evidence="2" key="1">
    <citation type="submission" date="2022-10" db="EMBL/GenBank/DDBJ databases">
        <authorList>
            <person name="Chen Y."/>
            <person name="Dougan E. K."/>
            <person name="Chan C."/>
            <person name="Rhodes N."/>
            <person name="Thang M."/>
        </authorList>
    </citation>
    <scope>NUCLEOTIDE SEQUENCE</scope>
</reference>
<evidence type="ECO:0000256" key="1">
    <source>
        <dbReference type="SAM" id="MobiDB-lite"/>
    </source>
</evidence>
<keyword evidence="4" id="KW-1185">Reference proteome</keyword>
<accession>A0A9P1BJ78</accession>
<dbReference type="EMBL" id="CAMXCT030000077">
    <property type="protein sequence ID" value="CAL4760775.1"/>
    <property type="molecule type" value="Genomic_DNA"/>
</dbReference>
<comment type="caution">
    <text evidence="2">The sequence shown here is derived from an EMBL/GenBank/DDBJ whole genome shotgun (WGS) entry which is preliminary data.</text>
</comment>
<evidence type="ECO:0000313" key="3">
    <source>
        <dbReference type="EMBL" id="CAL4760775.1"/>
    </source>
</evidence>
<dbReference type="OrthoDB" id="449541at2759"/>
<sequence>MGNSTYLCGKRGIVAALQGPLLQQLQPLDKSPGATTGLRLRRSTGDFIVDFMAEEGSQQMQPSDGRLRCVHHAASRIQRAWRISRWRRCFVDFSRHQVGWLGSLSWLRRHHCLYGNELADSEDVRWWLKQRQGAPLDHQVDPWGFHRLQEHLARTWQRSSKPSRSSSTAGPSVSGPSRSLVSSAKAPTMPVPGAEGRRHVSTIFPARPLQAHRAEVPPRGKNPRLNSQCSFPGHQSSLNLRRCGSVTSKVPDRTLQTLLRSGSRPTMHR</sequence>
<dbReference type="EMBL" id="CAMXCT010000077">
    <property type="protein sequence ID" value="CAI3973463.1"/>
    <property type="molecule type" value="Genomic_DNA"/>
</dbReference>
<organism evidence="2">
    <name type="scientific">Cladocopium goreaui</name>
    <dbReference type="NCBI Taxonomy" id="2562237"/>
    <lineage>
        <taxon>Eukaryota</taxon>
        <taxon>Sar</taxon>
        <taxon>Alveolata</taxon>
        <taxon>Dinophyceae</taxon>
        <taxon>Suessiales</taxon>
        <taxon>Symbiodiniaceae</taxon>
        <taxon>Cladocopium</taxon>
    </lineage>
</organism>
<reference evidence="3 4" key="2">
    <citation type="submission" date="2024-05" db="EMBL/GenBank/DDBJ databases">
        <authorList>
            <person name="Chen Y."/>
            <person name="Shah S."/>
            <person name="Dougan E. K."/>
            <person name="Thang M."/>
            <person name="Chan C."/>
        </authorList>
    </citation>
    <scope>NUCLEOTIDE SEQUENCE [LARGE SCALE GENOMIC DNA]</scope>
</reference>
<gene>
    <name evidence="2" type="ORF">C1SCF055_LOCUS1969</name>
</gene>
<dbReference type="Proteomes" id="UP001152797">
    <property type="component" value="Unassembled WGS sequence"/>
</dbReference>
<feature type="compositionally biased region" description="Low complexity" evidence="1">
    <location>
        <begin position="159"/>
        <end position="183"/>
    </location>
</feature>
<proteinExistence type="predicted"/>
<evidence type="ECO:0000313" key="2">
    <source>
        <dbReference type="EMBL" id="CAI3973463.1"/>
    </source>
</evidence>
<evidence type="ECO:0000313" key="4">
    <source>
        <dbReference type="Proteomes" id="UP001152797"/>
    </source>
</evidence>
<dbReference type="AlphaFoldDB" id="A0A9P1BJ78"/>